<evidence type="ECO:0000313" key="5">
    <source>
        <dbReference type="Proteomes" id="UP000002218"/>
    </source>
</evidence>
<sequence precursor="true">MSLLPRRLLLALSAAASVALVAGCTSGTESGSGSSHDEGGSAAATATSLTTSSAAPVVSPAEAELTPVVGTVTTEPAPVMGSDGNVYLAYELSIVNAAGAPVVIKGVRVRDADTGEVVQERSGAALLSTFKATGAGAATTAPTEATLNGGQHGFIWLSPSFDPTQAVPHALVHELELSYANPPNALIAPSSTETIAPTPVRSKPAPVIAPPLQGDNWFDGNGCCDEVTPHRGAANPVDGQFYFAERFGVDWVQLDAQGRLLVGDPTSLSSYPYYGAPITAVADGEIVAVHDGEVTQTPGSSPAVGSLQVTQYGGNYVVQRFTQGGEIYYAFYAHLEPGSMDALQVGQQVATGGAIGKLGNTGNTDSPHLHFHVMDGPDPLASNGLPYRFSSFQLVGRATGDDALLPLFTGGALTLAPGAASGPRTDDLPLYLDLVDFPAPTG</sequence>
<proteinExistence type="predicted"/>
<dbReference type="InterPro" id="IPR011055">
    <property type="entry name" value="Dup_hybrid_motif"/>
</dbReference>
<gene>
    <name evidence="4" type="ordered locus">Namu_3898</name>
</gene>
<reference evidence="4 5" key="2">
    <citation type="journal article" date="2010" name="Stand. Genomic Sci.">
        <title>Complete genome sequence of Nakamurella multipartita type strain (Y-104).</title>
        <authorList>
            <person name="Tice H."/>
            <person name="Mayilraj S."/>
            <person name="Sims D."/>
            <person name="Lapidus A."/>
            <person name="Nolan M."/>
            <person name="Lucas S."/>
            <person name="Glavina Del Rio T."/>
            <person name="Copeland A."/>
            <person name="Cheng J.F."/>
            <person name="Meincke L."/>
            <person name="Bruce D."/>
            <person name="Goodwin L."/>
            <person name="Pitluck S."/>
            <person name="Ivanova N."/>
            <person name="Mavromatis K."/>
            <person name="Ovchinnikova G."/>
            <person name="Pati A."/>
            <person name="Chen A."/>
            <person name="Palaniappan K."/>
            <person name="Land M."/>
            <person name="Hauser L."/>
            <person name="Chang Y.J."/>
            <person name="Jeffries C.D."/>
            <person name="Detter J.C."/>
            <person name="Brettin T."/>
            <person name="Rohde M."/>
            <person name="Goker M."/>
            <person name="Bristow J."/>
            <person name="Eisen J.A."/>
            <person name="Markowitz V."/>
            <person name="Hugenholtz P."/>
            <person name="Kyrpides N.C."/>
            <person name="Klenk H.P."/>
            <person name="Chen F."/>
        </authorList>
    </citation>
    <scope>NUCLEOTIDE SEQUENCE [LARGE SCALE GENOMIC DNA]</scope>
    <source>
        <strain evidence="5">ATCC 700099 / DSM 44233 / CIP 104796 / JCM 9543 / NBRC 105858 / Y-104</strain>
    </source>
</reference>
<dbReference type="SUPFAM" id="SSF51261">
    <property type="entry name" value="Duplicated hybrid motif"/>
    <property type="match status" value="1"/>
</dbReference>
<dbReference type="PANTHER" id="PTHR21666">
    <property type="entry name" value="PEPTIDASE-RELATED"/>
    <property type="match status" value="1"/>
</dbReference>
<feature type="region of interest" description="Disordered" evidence="1">
    <location>
        <begin position="26"/>
        <end position="47"/>
    </location>
</feature>
<evidence type="ECO:0000256" key="1">
    <source>
        <dbReference type="SAM" id="MobiDB-lite"/>
    </source>
</evidence>
<dbReference type="Gene3D" id="2.70.70.10">
    <property type="entry name" value="Glucose Permease (Domain IIA)"/>
    <property type="match status" value="1"/>
</dbReference>
<name>C8XGW0_NAKMY</name>
<dbReference type="Proteomes" id="UP000002218">
    <property type="component" value="Chromosome"/>
</dbReference>
<dbReference type="InterPro" id="IPR016047">
    <property type="entry name" value="M23ase_b-sheet_dom"/>
</dbReference>
<dbReference type="PANTHER" id="PTHR21666:SF270">
    <property type="entry name" value="MUREIN HYDROLASE ACTIVATOR ENVC"/>
    <property type="match status" value="1"/>
</dbReference>
<dbReference type="EMBL" id="CP001737">
    <property type="protein sequence ID" value="ACV80191.1"/>
    <property type="molecule type" value="Genomic_DNA"/>
</dbReference>
<feature type="signal peptide" evidence="2">
    <location>
        <begin position="1"/>
        <end position="22"/>
    </location>
</feature>
<protein>
    <submittedName>
        <fullName evidence="4">Peptidase M23</fullName>
    </submittedName>
</protein>
<organism evidence="4 5">
    <name type="scientific">Nakamurella multipartita (strain ATCC 700099 / DSM 44233 / CIP 104796 / JCM 9543 / NBRC 105858 / Y-104)</name>
    <name type="common">Microsphaera multipartita</name>
    <dbReference type="NCBI Taxonomy" id="479431"/>
    <lineage>
        <taxon>Bacteria</taxon>
        <taxon>Bacillati</taxon>
        <taxon>Actinomycetota</taxon>
        <taxon>Actinomycetes</taxon>
        <taxon>Nakamurellales</taxon>
        <taxon>Nakamurellaceae</taxon>
        <taxon>Nakamurella</taxon>
    </lineage>
</organism>
<keyword evidence="5" id="KW-1185">Reference proteome</keyword>
<dbReference type="AlphaFoldDB" id="C8XGW0"/>
<dbReference type="PROSITE" id="PS51257">
    <property type="entry name" value="PROKAR_LIPOPROTEIN"/>
    <property type="match status" value="1"/>
</dbReference>
<feature type="chain" id="PRO_5038651451" evidence="2">
    <location>
        <begin position="23"/>
        <end position="442"/>
    </location>
</feature>
<dbReference type="KEGG" id="nml:Namu_3898"/>
<dbReference type="eggNOG" id="COG0739">
    <property type="taxonomic scope" value="Bacteria"/>
</dbReference>
<dbReference type="InterPro" id="IPR050570">
    <property type="entry name" value="Cell_wall_metabolism_enzyme"/>
</dbReference>
<keyword evidence="2" id="KW-0732">Signal</keyword>
<dbReference type="OrthoDB" id="9809488at2"/>
<dbReference type="GO" id="GO:0004222">
    <property type="term" value="F:metalloendopeptidase activity"/>
    <property type="evidence" value="ECO:0007669"/>
    <property type="project" value="TreeGrafter"/>
</dbReference>
<dbReference type="CDD" id="cd12797">
    <property type="entry name" value="M23_peptidase"/>
    <property type="match status" value="1"/>
</dbReference>
<dbReference type="STRING" id="479431.Namu_3898"/>
<dbReference type="RefSeq" id="WP_015749017.1">
    <property type="nucleotide sequence ID" value="NC_013235.1"/>
</dbReference>
<accession>C8XGW0</accession>
<dbReference type="InParanoid" id="C8XGW0"/>
<evidence type="ECO:0000313" key="4">
    <source>
        <dbReference type="EMBL" id="ACV80191.1"/>
    </source>
</evidence>
<feature type="domain" description="M23ase beta-sheet core" evidence="3">
    <location>
        <begin position="275"/>
        <end position="376"/>
    </location>
</feature>
<evidence type="ECO:0000256" key="2">
    <source>
        <dbReference type="SAM" id="SignalP"/>
    </source>
</evidence>
<dbReference type="HOGENOM" id="CLU_044200_0_0_11"/>
<reference evidence="5" key="1">
    <citation type="submission" date="2009-09" db="EMBL/GenBank/DDBJ databases">
        <title>The complete genome of Nakamurella multipartita DSM 44233.</title>
        <authorList>
            <consortium name="US DOE Joint Genome Institute (JGI-PGF)"/>
            <person name="Lucas S."/>
            <person name="Copeland A."/>
            <person name="Lapidus A."/>
            <person name="Glavina del Rio T."/>
            <person name="Dalin E."/>
            <person name="Tice H."/>
            <person name="Bruce D."/>
            <person name="Goodwin L."/>
            <person name="Pitluck S."/>
            <person name="Kyrpides N."/>
            <person name="Mavromatis K."/>
            <person name="Ivanova N."/>
            <person name="Ovchinnikova G."/>
            <person name="Sims D."/>
            <person name="Meincke L."/>
            <person name="Brettin T."/>
            <person name="Detter J.C."/>
            <person name="Han C."/>
            <person name="Larimer F."/>
            <person name="Land M."/>
            <person name="Hauser L."/>
            <person name="Markowitz V."/>
            <person name="Cheng J.-F."/>
            <person name="Hugenholtz P."/>
            <person name="Woyke T."/>
            <person name="Wu D."/>
            <person name="Klenk H.-P."/>
            <person name="Eisen J.A."/>
        </authorList>
    </citation>
    <scope>NUCLEOTIDE SEQUENCE [LARGE SCALE GENOMIC DNA]</scope>
    <source>
        <strain evidence="5">ATCC 700099 / DSM 44233 / CIP 104796 / JCM 9543 / NBRC 105858 / Y-104</strain>
    </source>
</reference>
<dbReference type="Pfam" id="PF01551">
    <property type="entry name" value="Peptidase_M23"/>
    <property type="match status" value="1"/>
</dbReference>
<evidence type="ECO:0000259" key="3">
    <source>
        <dbReference type="Pfam" id="PF01551"/>
    </source>
</evidence>